<evidence type="ECO:0000313" key="8">
    <source>
        <dbReference type="EMBL" id="BDX08534.1"/>
    </source>
</evidence>
<keyword evidence="6" id="KW-0694">RNA-binding</keyword>
<dbReference type="GO" id="GO:0046872">
    <property type="term" value="F:metal ion binding"/>
    <property type="evidence" value="ECO:0007669"/>
    <property type="project" value="UniProtKB-KW"/>
</dbReference>
<dbReference type="AlphaFoldDB" id="A0AA48HV42"/>
<dbReference type="InterPro" id="IPR011108">
    <property type="entry name" value="RMMBL"/>
</dbReference>
<dbReference type="GO" id="GO:0004527">
    <property type="term" value="F:exonuclease activity"/>
    <property type="evidence" value="ECO:0007669"/>
    <property type="project" value="UniProtKB-KW"/>
</dbReference>
<keyword evidence="5" id="KW-0269">Exonuclease</keyword>
<dbReference type="PANTHER" id="PTHR43694:SF1">
    <property type="entry name" value="RIBONUCLEASE J"/>
    <property type="match status" value="1"/>
</dbReference>
<reference evidence="8" key="1">
    <citation type="submission" date="2023-01" db="EMBL/GenBank/DDBJ databases">
        <title>Complete genome sequence of Planctobacterium marinum strain Dej080120_11.</title>
        <authorList>
            <person name="Ueki S."/>
            <person name="Maruyama F."/>
        </authorList>
    </citation>
    <scope>NUCLEOTIDE SEQUENCE</scope>
    <source>
        <strain evidence="8">Dej080120_11</strain>
    </source>
</reference>
<keyword evidence="3 8" id="KW-0378">Hydrolase</keyword>
<evidence type="ECO:0000259" key="7">
    <source>
        <dbReference type="SMART" id="SM00849"/>
    </source>
</evidence>
<dbReference type="CDD" id="cd07714">
    <property type="entry name" value="RNaseJ_MBL-fold"/>
    <property type="match status" value="1"/>
</dbReference>
<dbReference type="EMBL" id="AP027272">
    <property type="protein sequence ID" value="BDX08534.1"/>
    <property type="molecule type" value="Genomic_DNA"/>
</dbReference>
<sequence length="440" mass="48966">MWFLPLGGTGEIGMNLNLYGHDGAWLMVDCGITFDAKIDDQQAHKFDIVAADPSFISKRKEQLCGIVISHAHEDHIGALARLWRRFKADVYTTPFTAEILRRKFQREGEKRPPVIHEVTEYEIHHIGPFEVQWHPMNHSLPEPFGLSLKTQAGSVFHSADWKLDNKPVLGKPLNPNALKRLTRYNFLATVCDSTNALKPGYSLSEHDCYEGLKAHIAQAQGRVAVACFSTNIARLISLARIANETGRYFALLGRALENTVAVARLTGHWPEDLTIQDPNTVGYLPPDEVLVAVTGSQGEERAVLNRMADGYYRQIDLDKGDTVIFSSVIIPDNELKIERLVNKLKAHNIAVVQAETSNIPVHASGHPNEEELRHFYKALQPQIAIPTHGEAAHMERNAQIAKECHVPTQLTGFNGDLFKIAPEAQVIKGFAPVGRIPLAE</sequence>
<name>A0AA48HV42_9ALTE</name>
<dbReference type="Pfam" id="PF00753">
    <property type="entry name" value="Lactamase_B"/>
    <property type="match status" value="1"/>
</dbReference>
<dbReference type="GO" id="GO:0003723">
    <property type="term" value="F:RNA binding"/>
    <property type="evidence" value="ECO:0007669"/>
    <property type="project" value="UniProtKB-KW"/>
</dbReference>
<dbReference type="SUPFAM" id="SSF56281">
    <property type="entry name" value="Metallo-hydrolase/oxidoreductase"/>
    <property type="match status" value="1"/>
</dbReference>
<dbReference type="InterPro" id="IPR055132">
    <property type="entry name" value="RNase_J_b_CASP"/>
</dbReference>
<accession>A0AA48HV42</accession>
<evidence type="ECO:0000256" key="3">
    <source>
        <dbReference type="ARBA" id="ARBA00022801"/>
    </source>
</evidence>
<keyword evidence="9" id="KW-1185">Reference proteome</keyword>
<feature type="domain" description="Metallo-beta-lactamase" evidence="7">
    <location>
        <begin position="13"/>
        <end position="201"/>
    </location>
</feature>
<evidence type="ECO:0000256" key="6">
    <source>
        <dbReference type="ARBA" id="ARBA00022884"/>
    </source>
</evidence>
<evidence type="ECO:0000256" key="1">
    <source>
        <dbReference type="ARBA" id="ARBA00022722"/>
    </source>
</evidence>
<dbReference type="Proteomes" id="UP001333710">
    <property type="component" value="Chromosome"/>
</dbReference>
<dbReference type="InterPro" id="IPR001279">
    <property type="entry name" value="Metallo-B-lactamas"/>
</dbReference>
<dbReference type="PANTHER" id="PTHR43694">
    <property type="entry name" value="RIBONUCLEASE J"/>
    <property type="match status" value="1"/>
</dbReference>
<protein>
    <submittedName>
        <fullName evidence="8">MBL fold hydrolase</fullName>
    </submittedName>
</protein>
<dbReference type="KEGG" id="pmaw:MACH26_40550"/>
<dbReference type="InterPro" id="IPR036866">
    <property type="entry name" value="RibonucZ/Hydroxyglut_hydro"/>
</dbReference>
<dbReference type="SMART" id="SM00849">
    <property type="entry name" value="Lactamase_B"/>
    <property type="match status" value="1"/>
</dbReference>
<keyword evidence="2" id="KW-0479">Metal-binding</keyword>
<dbReference type="InterPro" id="IPR042173">
    <property type="entry name" value="RNase_J_2"/>
</dbReference>
<evidence type="ECO:0000256" key="4">
    <source>
        <dbReference type="ARBA" id="ARBA00022833"/>
    </source>
</evidence>
<keyword evidence="4" id="KW-0862">Zinc</keyword>
<proteinExistence type="predicted"/>
<evidence type="ECO:0000313" key="9">
    <source>
        <dbReference type="Proteomes" id="UP001333710"/>
    </source>
</evidence>
<dbReference type="Pfam" id="PF07521">
    <property type="entry name" value="RMMBL"/>
    <property type="match status" value="1"/>
</dbReference>
<evidence type="ECO:0000256" key="5">
    <source>
        <dbReference type="ARBA" id="ARBA00022839"/>
    </source>
</evidence>
<organism evidence="8 9">
    <name type="scientific">Planctobacterium marinum</name>
    <dbReference type="NCBI Taxonomy" id="1631968"/>
    <lineage>
        <taxon>Bacteria</taxon>
        <taxon>Pseudomonadati</taxon>
        <taxon>Pseudomonadota</taxon>
        <taxon>Gammaproteobacteria</taxon>
        <taxon>Alteromonadales</taxon>
        <taxon>Alteromonadaceae</taxon>
        <taxon>Planctobacterium</taxon>
    </lineage>
</organism>
<dbReference type="Gene3D" id="3.60.15.10">
    <property type="entry name" value="Ribonuclease Z/Hydroxyacylglutathione hydrolase-like"/>
    <property type="match status" value="1"/>
</dbReference>
<dbReference type="Pfam" id="PF22505">
    <property type="entry name" value="RNase_J_b_CASP"/>
    <property type="match status" value="1"/>
</dbReference>
<dbReference type="Gene3D" id="3.40.50.10710">
    <property type="entry name" value="Metallo-hydrolase/oxidoreductase"/>
    <property type="match status" value="1"/>
</dbReference>
<evidence type="ECO:0000256" key="2">
    <source>
        <dbReference type="ARBA" id="ARBA00022723"/>
    </source>
</evidence>
<gene>
    <name evidence="8" type="ORF">MACH26_40550</name>
</gene>
<keyword evidence="1" id="KW-0540">Nuclease</keyword>